<dbReference type="EMBL" id="BAUT01000088">
    <property type="protein sequence ID" value="GAE28197.1"/>
    <property type="molecule type" value="Genomic_DNA"/>
</dbReference>
<dbReference type="Pfam" id="PF01569">
    <property type="entry name" value="PAP2"/>
    <property type="match status" value="1"/>
</dbReference>
<evidence type="ECO:0000256" key="1">
    <source>
        <dbReference type="SAM" id="Phobius"/>
    </source>
</evidence>
<dbReference type="Gene3D" id="1.20.144.10">
    <property type="entry name" value="Phosphatidic acid phosphatase type 2/haloperoxidase"/>
    <property type="match status" value="2"/>
</dbReference>
<feature type="domain" description="Phosphatidic acid phosphatase type 2/haloperoxidase" evidence="2">
    <location>
        <begin position="88"/>
        <end position="199"/>
    </location>
</feature>
<dbReference type="AlphaFoldDB" id="W4Q883"/>
<comment type="caution">
    <text evidence="3">The sequence shown here is derived from an EMBL/GenBank/DDBJ whole genome shotgun (WGS) entry which is preliminary data.</text>
</comment>
<evidence type="ECO:0000313" key="4">
    <source>
        <dbReference type="Proteomes" id="UP000018890"/>
    </source>
</evidence>
<dbReference type="InterPro" id="IPR036938">
    <property type="entry name" value="PAP2/HPO_sf"/>
</dbReference>
<feature type="transmembrane region" description="Helical" evidence="1">
    <location>
        <begin position="129"/>
        <end position="146"/>
    </location>
</feature>
<protein>
    <recommendedName>
        <fullName evidence="2">Phosphatidic acid phosphatase type 2/haloperoxidase domain-containing protein</fullName>
    </recommendedName>
</protein>
<evidence type="ECO:0000313" key="3">
    <source>
        <dbReference type="EMBL" id="GAE28197.1"/>
    </source>
</evidence>
<feature type="transmembrane region" description="Helical" evidence="1">
    <location>
        <begin position="158"/>
        <end position="178"/>
    </location>
</feature>
<sequence>MKATLWVRLFLLGIVPFISFITLTYFVMTDETLMFDENIIEFVRQFEHPIVTNGMITLSFIGNTWPVIILSIISLAVIYKLYHNRDEVILFIVVSLGSLGLNQLLKYVFKRERPLNQLVIETGFSYPSGHSMAALSLYGIITFLFWRHIKDSIWRIMLIVFTVFMILSIGLSRVYLGVHYPSDILGGYLVSGTWLFLTIWIYQYMKDKQYTKQLRKK</sequence>
<keyword evidence="1" id="KW-0812">Transmembrane</keyword>
<keyword evidence="1" id="KW-0472">Membrane</keyword>
<dbReference type="STRING" id="1236970.JCM9140_4406"/>
<feature type="transmembrane region" description="Helical" evidence="1">
    <location>
        <begin position="184"/>
        <end position="205"/>
    </location>
</feature>
<reference evidence="3" key="1">
    <citation type="journal article" date="2014" name="Genome Announc.">
        <title>Draft Genome Sequences of Three Alkaliphilic Bacillus Strains, Bacillus wakoensis JCM 9140T, Bacillus akibai JCM 9157T, and Bacillus hemicellulosilyticus JCM 9152T.</title>
        <authorList>
            <person name="Yuki M."/>
            <person name="Oshima K."/>
            <person name="Suda W."/>
            <person name="Oshida Y."/>
            <person name="Kitamura K."/>
            <person name="Iida T."/>
            <person name="Hattori M."/>
            <person name="Ohkuma M."/>
        </authorList>
    </citation>
    <scope>NUCLEOTIDE SEQUENCE [LARGE SCALE GENOMIC DNA]</scope>
    <source>
        <strain evidence="3">JCM 9140</strain>
    </source>
</reference>
<feature type="transmembrane region" description="Helical" evidence="1">
    <location>
        <begin position="64"/>
        <end position="82"/>
    </location>
</feature>
<dbReference type="RefSeq" id="WP_034750560.1">
    <property type="nucleotide sequence ID" value="NZ_BAUT01000088.1"/>
</dbReference>
<dbReference type="PANTHER" id="PTHR14969:SF13">
    <property type="entry name" value="AT30094P"/>
    <property type="match status" value="1"/>
</dbReference>
<dbReference type="Proteomes" id="UP000018890">
    <property type="component" value="Unassembled WGS sequence"/>
</dbReference>
<accession>W4Q883</accession>
<dbReference type="CDD" id="cd03392">
    <property type="entry name" value="PAP2_like_2"/>
    <property type="match status" value="1"/>
</dbReference>
<keyword evidence="4" id="KW-1185">Reference proteome</keyword>
<dbReference type="PANTHER" id="PTHR14969">
    <property type="entry name" value="SPHINGOSINE-1-PHOSPHATE PHOSPHOHYDROLASE"/>
    <property type="match status" value="1"/>
</dbReference>
<evidence type="ECO:0000259" key="2">
    <source>
        <dbReference type="SMART" id="SM00014"/>
    </source>
</evidence>
<keyword evidence="1" id="KW-1133">Transmembrane helix</keyword>
<gene>
    <name evidence="3" type="ORF">JCM9140_4406</name>
</gene>
<name>W4Q883_9BACI</name>
<dbReference type="InterPro" id="IPR000326">
    <property type="entry name" value="PAP2/HPO"/>
</dbReference>
<dbReference type="SUPFAM" id="SSF48317">
    <property type="entry name" value="Acid phosphatase/Vanadium-dependent haloperoxidase"/>
    <property type="match status" value="1"/>
</dbReference>
<proteinExistence type="predicted"/>
<organism evidence="3 4">
    <name type="scientific">Halalkalibacter wakoensis JCM 9140</name>
    <dbReference type="NCBI Taxonomy" id="1236970"/>
    <lineage>
        <taxon>Bacteria</taxon>
        <taxon>Bacillati</taxon>
        <taxon>Bacillota</taxon>
        <taxon>Bacilli</taxon>
        <taxon>Bacillales</taxon>
        <taxon>Bacillaceae</taxon>
        <taxon>Halalkalibacter</taxon>
    </lineage>
</organism>
<feature type="transmembrane region" description="Helical" evidence="1">
    <location>
        <begin position="7"/>
        <end position="28"/>
    </location>
</feature>
<dbReference type="SMART" id="SM00014">
    <property type="entry name" value="acidPPc"/>
    <property type="match status" value="1"/>
</dbReference>
<feature type="transmembrane region" description="Helical" evidence="1">
    <location>
        <begin position="89"/>
        <end position="109"/>
    </location>
</feature>